<proteinExistence type="predicted"/>
<reference evidence="1" key="1">
    <citation type="submission" date="2014-11" db="EMBL/GenBank/DDBJ databases">
        <authorList>
            <person name="Amaro Gonzalez C."/>
        </authorList>
    </citation>
    <scope>NUCLEOTIDE SEQUENCE</scope>
</reference>
<reference evidence="1" key="2">
    <citation type="journal article" date="2015" name="Fish Shellfish Immunol.">
        <title>Early steps in the European eel (Anguilla anguilla)-Vibrio vulnificus interaction in the gills: Role of the RtxA13 toxin.</title>
        <authorList>
            <person name="Callol A."/>
            <person name="Pajuelo D."/>
            <person name="Ebbesson L."/>
            <person name="Teles M."/>
            <person name="MacKenzie S."/>
            <person name="Amaro C."/>
        </authorList>
    </citation>
    <scope>NUCLEOTIDE SEQUENCE</scope>
</reference>
<name>A0A0E9XQ27_ANGAN</name>
<accession>A0A0E9XQ27</accession>
<dbReference type="AlphaFoldDB" id="A0A0E9XQ27"/>
<organism evidence="1">
    <name type="scientific">Anguilla anguilla</name>
    <name type="common">European freshwater eel</name>
    <name type="synonym">Muraena anguilla</name>
    <dbReference type="NCBI Taxonomy" id="7936"/>
    <lineage>
        <taxon>Eukaryota</taxon>
        <taxon>Metazoa</taxon>
        <taxon>Chordata</taxon>
        <taxon>Craniata</taxon>
        <taxon>Vertebrata</taxon>
        <taxon>Euteleostomi</taxon>
        <taxon>Actinopterygii</taxon>
        <taxon>Neopterygii</taxon>
        <taxon>Teleostei</taxon>
        <taxon>Anguilliformes</taxon>
        <taxon>Anguillidae</taxon>
        <taxon>Anguilla</taxon>
    </lineage>
</organism>
<sequence length="21" mass="2569">MFKMIFILQFDSVLKILIRNV</sequence>
<evidence type="ECO:0000313" key="1">
    <source>
        <dbReference type="EMBL" id="JAI04542.1"/>
    </source>
</evidence>
<protein>
    <submittedName>
        <fullName evidence="1">Uncharacterized protein</fullName>
    </submittedName>
</protein>
<dbReference type="EMBL" id="GBXM01004036">
    <property type="protein sequence ID" value="JAI04542.1"/>
    <property type="molecule type" value="Transcribed_RNA"/>
</dbReference>